<sequence>MNDTNKPTALEALTEALLSVTRTTQANSDSILALRLAVEALLESDAAAQKRYEEKLSNFMLSRLDEEGARRVQSHSKQLLQPRT</sequence>
<comment type="caution">
    <text evidence="1">The sequence shown here is derived from an EMBL/GenBank/DDBJ whole genome shotgun (WGS) entry which is preliminary data.</text>
</comment>
<name>A0A556AID3_9BURK</name>
<dbReference type="Proteomes" id="UP000318405">
    <property type="component" value="Unassembled WGS sequence"/>
</dbReference>
<keyword evidence="2" id="KW-1185">Reference proteome</keyword>
<evidence type="ECO:0000313" key="1">
    <source>
        <dbReference type="EMBL" id="TSH92641.1"/>
    </source>
</evidence>
<organism evidence="1 2">
    <name type="scientific">Verticiella sediminum</name>
    <dbReference type="NCBI Taxonomy" id="1247510"/>
    <lineage>
        <taxon>Bacteria</taxon>
        <taxon>Pseudomonadati</taxon>
        <taxon>Pseudomonadota</taxon>
        <taxon>Betaproteobacteria</taxon>
        <taxon>Burkholderiales</taxon>
        <taxon>Alcaligenaceae</taxon>
        <taxon>Verticiella</taxon>
    </lineage>
</organism>
<dbReference type="AlphaFoldDB" id="A0A556AID3"/>
<dbReference type="EMBL" id="VLTJ01000029">
    <property type="protein sequence ID" value="TSH92641.1"/>
    <property type="molecule type" value="Genomic_DNA"/>
</dbReference>
<evidence type="ECO:0000313" key="2">
    <source>
        <dbReference type="Proteomes" id="UP000318405"/>
    </source>
</evidence>
<protein>
    <submittedName>
        <fullName evidence="1">Uncharacterized protein</fullName>
    </submittedName>
</protein>
<accession>A0A556AID3</accession>
<reference evidence="1 2" key="1">
    <citation type="submission" date="2019-07" db="EMBL/GenBank/DDBJ databases">
        <title>Qingshengfaniella alkalisoli gen. nov., sp. nov., isolated from saline soil.</title>
        <authorList>
            <person name="Xu L."/>
            <person name="Huang X.-X."/>
            <person name="Sun J.-Q."/>
        </authorList>
    </citation>
    <scope>NUCLEOTIDE SEQUENCE [LARGE SCALE GENOMIC DNA]</scope>
    <source>
        <strain evidence="1 2">DSM 27279</strain>
    </source>
</reference>
<dbReference type="RefSeq" id="WP_143949007.1">
    <property type="nucleotide sequence ID" value="NZ_BAABMB010000001.1"/>
</dbReference>
<proteinExistence type="predicted"/>
<gene>
    <name evidence="1" type="ORF">FOZ76_14570</name>
</gene>